<evidence type="ECO:0000313" key="10">
    <source>
        <dbReference type="EMBL" id="OCB83908.1"/>
    </source>
</evidence>
<dbReference type="SMART" id="SM00066">
    <property type="entry name" value="GAL4"/>
    <property type="match status" value="1"/>
</dbReference>
<feature type="region of interest" description="Disordered" evidence="8">
    <location>
        <begin position="291"/>
        <end position="356"/>
    </location>
</feature>
<evidence type="ECO:0000256" key="1">
    <source>
        <dbReference type="ARBA" id="ARBA00004123"/>
    </source>
</evidence>
<dbReference type="GO" id="GO:0000981">
    <property type="term" value="F:DNA-binding transcription factor activity, RNA polymerase II-specific"/>
    <property type="evidence" value="ECO:0007669"/>
    <property type="project" value="InterPro"/>
</dbReference>
<dbReference type="InterPro" id="IPR036864">
    <property type="entry name" value="Zn2-C6_fun-type_DNA-bd_sf"/>
</dbReference>
<dbReference type="Proteomes" id="UP000757232">
    <property type="component" value="Unassembled WGS sequence"/>
</dbReference>
<dbReference type="Gene3D" id="4.10.240.10">
    <property type="entry name" value="Zn(2)-C6 fungal-type DNA-binding domain"/>
    <property type="match status" value="1"/>
</dbReference>
<evidence type="ECO:0000256" key="2">
    <source>
        <dbReference type="ARBA" id="ARBA00022723"/>
    </source>
</evidence>
<evidence type="ECO:0000256" key="5">
    <source>
        <dbReference type="ARBA" id="ARBA00023125"/>
    </source>
</evidence>
<dbReference type="PROSITE" id="PS50048">
    <property type="entry name" value="ZN2_CY6_FUNGAL_2"/>
    <property type="match status" value="1"/>
</dbReference>
<evidence type="ECO:0000256" key="8">
    <source>
        <dbReference type="SAM" id="MobiDB-lite"/>
    </source>
</evidence>
<gene>
    <name evidence="10" type="ORF">A7U60_g9114</name>
</gene>
<keyword evidence="5" id="KW-0238">DNA-binding</keyword>
<evidence type="ECO:0000256" key="4">
    <source>
        <dbReference type="ARBA" id="ARBA00023015"/>
    </source>
</evidence>
<comment type="subcellular location">
    <subcellularLocation>
        <location evidence="1">Nucleus</location>
    </subcellularLocation>
</comment>
<proteinExistence type="predicted"/>
<feature type="region of interest" description="Disordered" evidence="8">
    <location>
        <begin position="158"/>
        <end position="181"/>
    </location>
</feature>
<dbReference type="PANTHER" id="PTHR31313:SF86">
    <property type="entry name" value="ZN(2)-C6 FUNGAL-TYPE DOMAIN-CONTAINING PROTEIN"/>
    <property type="match status" value="1"/>
</dbReference>
<dbReference type="GO" id="GO:0008270">
    <property type="term" value="F:zinc ion binding"/>
    <property type="evidence" value="ECO:0007669"/>
    <property type="project" value="InterPro"/>
</dbReference>
<protein>
    <recommendedName>
        <fullName evidence="9">Zn(2)-C6 fungal-type domain-containing protein</fullName>
    </recommendedName>
</protein>
<evidence type="ECO:0000256" key="3">
    <source>
        <dbReference type="ARBA" id="ARBA00022833"/>
    </source>
</evidence>
<dbReference type="OrthoDB" id="2441642at2759"/>
<dbReference type="SUPFAM" id="SSF57701">
    <property type="entry name" value="Zn2/Cys6 DNA-binding domain"/>
    <property type="match status" value="1"/>
</dbReference>
<comment type="caution">
    <text evidence="10">The sequence shown here is derived from an EMBL/GenBank/DDBJ whole genome shotgun (WGS) entry which is preliminary data.</text>
</comment>
<feature type="domain" description="Zn(2)-C6 fungal-type" evidence="9">
    <location>
        <begin position="230"/>
        <end position="260"/>
    </location>
</feature>
<dbReference type="EMBL" id="LNZH02000217">
    <property type="protein sequence ID" value="OCB83908.1"/>
    <property type="molecule type" value="Genomic_DNA"/>
</dbReference>
<dbReference type="AlphaFoldDB" id="A0A9Q5HQ31"/>
<keyword evidence="11" id="KW-1185">Reference proteome</keyword>
<keyword evidence="2" id="KW-0479">Metal-binding</keyword>
<feature type="compositionally biased region" description="Polar residues" evidence="8">
    <location>
        <begin position="313"/>
        <end position="325"/>
    </location>
</feature>
<dbReference type="GO" id="GO:0003677">
    <property type="term" value="F:DNA binding"/>
    <property type="evidence" value="ECO:0007669"/>
    <property type="project" value="UniProtKB-KW"/>
</dbReference>
<dbReference type="CDD" id="cd00067">
    <property type="entry name" value="GAL4"/>
    <property type="match status" value="1"/>
</dbReference>
<organism evidence="10 11">
    <name type="scientific">Sanghuangporus baumii</name>
    <name type="common">Phellinus baumii</name>
    <dbReference type="NCBI Taxonomy" id="108892"/>
    <lineage>
        <taxon>Eukaryota</taxon>
        <taxon>Fungi</taxon>
        <taxon>Dikarya</taxon>
        <taxon>Basidiomycota</taxon>
        <taxon>Agaricomycotina</taxon>
        <taxon>Agaricomycetes</taxon>
        <taxon>Hymenochaetales</taxon>
        <taxon>Hymenochaetaceae</taxon>
        <taxon>Sanghuangporus</taxon>
    </lineage>
</organism>
<dbReference type="InterPro" id="IPR051615">
    <property type="entry name" value="Transcr_Regulatory_Elem"/>
</dbReference>
<keyword evidence="6" id="KW-0804">Transcription</keyword>
<dbReference type="PROSITE" id="PS00463">
    <property type="entry name" value="ZN2_CY6_FUNGAL_1"/>
    <property type="match status" value="1"/>
</dbReference>
<reference evidence="10" key="1">
    <citation type="submission" date="2016-06" db="EMBL/GenBank/DDBJ databases">
        <title>Draft Genome sequence of the fungus Inonotus baumii.</title>
        <authorList>
            <person name="Zhu H."/>
            <person name="Lin W."/>
        </authorList>
    </citation>
    <scope>NUCLEOTIDE SEQUENCE</scope>
    <source>
        <strain evidence="10">821</strain>
    </source>
</reference>
<evidence type="ECO:0000313" key="11">
    <source>
        <dbReference type="Proteomes" id="UP000757232"/>
    </source>
</evidence>
<keyword evidence="7" id="KW-0539">Nucleus</keyword>
<dbReference type="PANTHER" id="PTHR31313">
    <property type="entry name" value="TY1 ENHANCER ACTIVATOR"/>
    <property type="match status" value="1"/>
</dbReference>
<keyword evidence="4" id="KW-0805">Transcription regulation</keyword>
<dbReference type="GO" id="GO:0005634">
    <property type="term" value="C:nucleus"/>
    <property type="evidence" value="ECO:0007669"/>
    <property type="project" value="UniProtKB-SubCell"/>
</dbReference>
<dbReference type="Pfam" id="PF00172">
    <property type="entry name" value="Zn_clus"/>
    <property type="match status" value="1"/>
</dbReference>
<accession>A0A9Q5HQ31</accession>
<evidence type="ECO:0000259" key="9">
    <source>
        <dbReference type="PROSITE" id="PS50048"/>
    </source>
</evidence>
<evidence type="ECO:0000256" key="6">
    <source>
        <dbReference type="ARBA" id="ARBA00023163"/>
    </source>
</evidence>
<name>A0A9Q5HQ31_SANBA</name>
<evidence type="ECO:0000256" key="7">
    <source>
        <dbReference type="ARBA" id="ARBA00023242"/>
    </source>
</evidence>
<feature type="compositionally biased region" description="Low complexity" evidence="8">
    <location>
        <begin position="336"/>
        <end position="347"/>
    </location>
</feature>
<keyword evidence="3" id="KW-0862">Zinc</keyword>
<dbReference type="InterPro" id="IPR001138">
    <property type="entry name" value="Zn2Cys6_DnaBD"/>
</dbReference>
<sequence>MYGAPPSLAPQDLAQSFPVRLPTLKGISIPPLESSPPLSPIESCLIVSPRISCPSVQRIDTTGVRSQPDGSVRSLGHKHSRSLEIPTVSPSFVSVNPLDSAVSDSFLLPWSKQFTASQEVPSSLAGIYISQSSRKNPCSGIAASSIPQGISVFPSMTPVLDSPSPDLDSEEGGESEEDADSEDVWDLIPYDISWGPTYYGYREGTLPGPEGKCVFLRSPTPLKYQRTGQACEKCRERKAKCSGSRPSCARCATRGLTCIYASESKQIKLDNSINEKDMAITTIGVRSALAKPNRIDSQTQSSQNRARVRRNTDCGSHATSVSIQSRGAELRRRHSTIGSSRSSSHTAAGHRLRAYREHRVTRASMEGKDARGFPGALLDPLITFPENGAEGAEGDDHLVSESNRTSYRTLLLRTDSIGSQTAFSSSEIDLEGREEILSYELIHAQGSLEAPQDGWEIRTVDRKELPSDGSSLAVPSLAPDLVDNAPVVPDCVSSDPSKFRPSDSTFGGGYAHQTWHNQSIQACPILAGGSERMFDVPSGAFDCDSLGTSRDAMSLASCWPCDVVAQKKVELEGYSMEVDVPYIALPSHAPDFYEFDHNKNETIKAWFPSESY</sequence>
<feature type="compositionally biased region" description="Acidic residues" evidence="8">
    <location>
        <begin position="167"/>
        <end position="181"/>
    </location>
</feature>
<feature type="compositionally biased region" description="Polar residues" evidence="8">
    <location>
        <begin position="295"/>
        <end position="305"/>
    </location>
</feature>